<dbReference type="HOGENOM" id="CLU_2664857_0_0_11"/>
<dbReference type="EMBL" id="AMEM01000044">
    <property type="protein sequence ID" value="EKX87544.1"/>
    <property type="molecule type" value="Genomic_DNA"/>
</dbReference>
<accession>L1M973</accession>
<gene>
    <name evidence="2" type="ORF">HMPREF9997_02870</name>
</gene>
<feature type="transmembrane region" description="Helical" evidence="1">
    <location>
        <begin position="20"/>
        <end position="40"/>
    </location>
</feature>
<dbReference type="RefSeq" id="WP_006062673.1">
    <property type="nucleotide sequence ID" value="NZ_KB290826.1"/>
</dbReference>
<comment type="caution">
    <text evidence="2">The sequence shown here is derived from an EMBL/GenBank/DDBJ whole genome shotgun (WGS) entry which is preliminary data.</text>
</comment>
<reference evidence="2 3" key="1">
    <citation type="submission" date="2012-05" db="EMBL/GenBank/DDBJ databases">
        <authorList>
            <person name="Weinstock G."/>
            <person name="Sodergren E."/>
            <person name="Lobos E.A."/>
            <person name="Fulton L."/>
            <person name="Fulton R."/>
            <person name="Courtney L."/>
            <person name="Fronick C."/>
            <person name="O'Laughlin M."/>
            <person name="Godfrey J."/>
            <person name="Wilson R.M."/>
            <person name="Miner T."/>
            <person name="Farmer C."/>
            <person name="Delehaunty K."/>
            <person name="Cordes M."/>
            <person name="Minx P."/>
            <person name="Tomlinson C."/>
            <person name="Chen J."/>
            <person name="Wollam A."/>
            <person name="Pepin K.H."/>
            <person name="Bhonagiri V."/>
            <person name="Zhang X."/>
            <person name="Suruliraj S."/>
            <person name="Warren W."/>
            <person name="Mitreva M."/>
            <person name="Mardis E.R."/>
            <person name="Wilson R.K."/>
        </authorList>
    </citation>
    <scope>NUCLEOTIDE SEQUENCE [LARGE SCALE GENOMIC DNA]</scope>
    <source>
        <strain evidence="2 3">F0235</strain>
    </source>
</reference>
<dbReference type="AlphaFoldDB" id="L1M973"/>
<keyword evidence="1" id="KW-1133">Transmembrane helix</keyword>
<evidence type="ECO:0000256" key="1">
    <source>
        <dbReference type="SAM" id="Phobius"/>
    </source>
</evidence>
<evidence type="ECO:0000313" key="2">
    <source>
        <dbReference type="EMBL" id="EKX87544.1"/>
    </source>
</evidence>
<dbReference type="PATRIC" id="fig|1035195.3.peg.2575"/>
<keyword evidence="1" id="KW-0812">Transmembrane</keyword>
<sequence>MGMVIAYILLAVRRGGMALAWYATITAIAFAGWGVLMIVLNNLSPLIHGQWIAFLLIAAAGIAGSVTTRRRQAGI</sequence>
<dbReference type="Proteomes" id="UP000010445">
    <property type="component" value="Unassembled WGS sequence"/>
</dbReference>
<dbReference type="STRING" id="1035195.HMPREF9997_02870"/>
<protein>
    <submittedName>
        <fullName evidence="2">Uncharacterized protein</fullName>
    </submittedName>
</protein>
<organism evidence="2 3">
    <name type="scientific">Corynebacterium durum F0235</name>
    <dbReference type="NCBI Taxonomy" id="1035195"/>
    <lineage>
        <taxon>Bacteria</taxon>
        <taxon>Bacillati</taxon>
        <taxon>Actinomycetota</taxon>
        <taxon>Actinomycetes</taxon>
        <taxon>Mycobacteriales</taxon>
        <taxon>Corynebacteriaceae</taxon>
        <taxon>Corynebacterium</taxon>
    </lineage>
</organism>
<feature type="transmembrane region" description="Helical" evidence="1">
    <location>
        <begin position="46"/>
        <end position="66"/>
    </location>
</feature>
<name>L1M973_9CORY</name>
<proteinExistence type="predicted"/>
<keyword evidence="1" id="KW-0472">Membrane</keyword>
<keyword evidence="3" id="KW-1185">Reference proteome</keyword>
<evidence type="ECO:0000313" key="3">
    <source>
        <dbReference type="Proteomes" id="UP000010445"/>
    </source>
</evidence>